<dbReference type="AlphaFoldDB" id="D8Q7B5"/>
<dbReference type="OrthoDB" id="6718656at2759"/>
<dbReference type="InParanoid" id="D8Q7B5"/>
<dbReference type="VEuPathDB" id="FungiDB:SCHCODRAFT_02629442"/>
<dbReference type="PROSITE" id="PS50011">
    <property type="entry name" value="PROTEIN_KINASE_DOM"/>
    <property type="match status" value="1"/>
</dbReference>
<dbReference type="Proteomes" id="UP000007431">
    <property type="component" value="Unassembled WGS sequence"/>
</dbReference>
<dbReference type="GO" id="GO:0005524">
    <property type="term" value="F:ATP binding"/>
    <property type="evidence" value="ECO:0007669"/>
    <property type="project" value="InterPro"/>
</dbReference>
<dbReference type="STRING" id="578458.D8Q7B5"/>
<dbReference type="PROSITE" id="PS00108">
    <property type="entry name" value="PROTEIN_KINASE_ST"/>
    <property type="match status" value="1"/>
</dbReference>
<dbReference type="PANTHER" id="PTHR44329">
    <property type="entry name" value="SERINE/THREONINE-PROTEIN KINASE TNNI3K-RELATED"/>
    <property type="match status" value="1"/>
</dbReference>
<dbReference type="InterPro" id="IPR051681">
    <property type="entry name" value="Ser/Thr_Kinases-Pseudokinases"/>
</dbReference>
<dbReference type="InterPro" id="IPR000719">
    <property type="entry name" value="Prot_kinase_dom"/>
</dbReference>
<dbReference type="InterPro" id="IPR001245">
    <property type="entry name" value="Ser-Thr/Tyr_kinase_cat_dom"/>
</dbReference>
<evidence type="ECO:0000259" key="1">
    <source>
        <dbReference type="PROSITE" id="PS50011"/>
    </source>
</evidence>
<name>D8Q7B5_SCHCM</name>
<dbReference type="SUPFAM" id="SSF56112">
    <property type="entry name" value="Protein kinase-like (PK-like)"/>
    <property type="match status" value="1"/>
</dbReference>
<accession>D8Q7B5</accession>
<dbReference type="EMBL" id="GL377307">
    <property type="protein sequence ID" value="EFI96387.1"/>
    <property type="molecule type" value="Genomic_DNA"/>
</dbReference>
<dbReference type="InterPro" id="IPR011009">
    <property type="entry name" value="Kinase-like_dom_sf"/>
</dbReference>
<feature type="domain" description="Protein kinase" evidence="1">
    <location>
        <begin position="375"/>
        <end position="656"/>
    </location>
</feature>
<protein>
    <recommendedName>
        <fullName evidence="1">Protein kinase domain-containing protein</fullName>
    </recommendedName>
</protein>
<gene>
    <name evidence="2" type="ORF">SCHCODRAFT_82454</name>
</gene>
<dbReference type="Gene3D" id="1.10.510.10">
    <property type="entry name" value="Transferase(Phosphotransferase) domain 1"/>
    <property type="match status" value="1"/>
</dbReference>
<keyword evidence="3" id="KW-1185">Reference proteome</keyword>
<dbReference type="SMART" id="SM00220">
    <property type="entry name" value="S_TKc"/>
    <property type="match status" value="1"/>
</dbReference>
<reference evidence="2 3" key="1">
    <citation type="journal article" date="2010" name="Nat. Biotechnol.">
        <title>Genome sequence of the model mushroom Schizophyllum commune.</title>
        <authorList>
            <person name="Ohm R.A."/>
            <person name="de Jong J.F."/>
            <person name="Lugones L.G."/>
            <person name="Aerts A."/>
            <person name="Kothe E."/>
            <person name="Stajich J.E."/>
            <person name="de Vries R.P."/>
            <person name="Record E."/>
            <person name="Levasseur A."/>
            <person name="Baker S.E."/>
            <person name="Bartholomew K.A."/>
            <person name="Coutinho P.M."/>
            <person name="Erdmann S."/>
            <person name="Fowler T.J."/>
            <person name="Gathman A.C."/>
            <person name="Lombard V."/>
            <person name="Henrissat B."/>
            <person name="Knabe N."/>
            <person name="Kuees U."/>
            <person name="Lilly W.W."/>
            <person name="Lindquist E."/>
            <person name="Lucas S."/>
            <person name="Magnuson J.K."/>
            <person name="Piumi F."/>
            <person name="Raudaskoski M."/>
            <person name="Salamov A."/>
            <person name="Schmutz J."/>
            <person name="Schwarze F.W.M.R."/>
            <person name="vanKuyk P.A."/>
            <person name="Horton J.S."/>
            <person name="Grigoriev I.V."/>
            <person name="Woesten H.A.B."/>
        </authorList>
    </citation>
    <scope>NUCLEOTIDE SEQUENCE [LARGE SCALE GENOMIC DNA]</scope>
    <source>
        <strain evidence="3">H4-8 / FGSC 9210</strain>
    </source>
</reference>
<proteinExistence type="predicted"/>
<dbReference type="RefSeq" id="XP_003031290.1">
    <property type="nucleotide sequence ID" value="XM_003031244.1"/>
</dbReference>
<sequence>MQVTAYFPPFLWDFWLRATKAYDAETSKPPVQGHLNLYDTFENEFREIDESPISPHHQSDAFADLHHPSHGRRTVARLHQLQDRLRQLEIKAETAISILVDEGTHKRYWRYGAYSVPMDSRQADDLRKYIAFLHFRNGPVYQRLVDDTRAELGEECDTSMNSESPSLLFTLEAIGTFLKLGSRHRVGNLCMQSGCGPGDNIYLQELHNLCWRFANSDLSIGKAHGGDHEYILSESPLGLMDETFDALPNTYNLFLPVTPKLAIYLLCDEDISAPASPNPLPTLNYIQIFPEAQIDVHLRNAFVLHSAPRRLYFASFRSIALSVSSYDEFRRSPAHNDYSRLKQRCRQKYLQQTVTKTLVIRNAIVVTDLTERVDRLGSSPVAHGSFSDVWKAMWEDPVEHRPRFVALKLLRQIMANNVREKLLRRLSSEVAAWHRLCHRNVAQFLGIYQTSTTLGMVSPWCDNGTVQCFLRANKKQDRPAILTDIASGVDYLHSFTPAIVHGDLKSGNILIDSEGKPILTDFGLSKVLDDVAECARSRQGSSFCGGSTRWMAPELIFAMAEDEPKCFELTTWSDIYAFASVCLEIVTGALPYPTRQNEVSVAVDVYRGIRPSQGAKLCIGLKDEQGFWDFLHRCWSPNVFERPSMSKAVDFMHSVVQVKVCDDAL</sequence>
<dbReference type="eggNOG" id="KOG0192">
    <property type="taxonomic scope" value="Eukaryota"/>
</dbReference>
<evidence type="ECO:0000313" key="2">
    <source>
        <dbReference type="EMBL" id="EFI96387.1"/>
    </source>
</evidence>
<dbReference type="GO" id="GO:0004674">
    <property type="term" value="F:protein serine/threonine kinase activity"/>
    <property type="evidence" value="ECO:0007669"/>
    <property type="project" value="TreeGrafter"/>
</dbReference>
<evidence type="ECO:0000313" key="3">
    <source>
        <dbReference type="Proteomes" id="UP000007431"/>
    </source>
</evidence>
<dbReference type="KEGG" id="scm:SCHCO_02629442"/>
<dbReference type="GeneID" id="9587415"/>
<dbReference type="InterPro" id="IPR008271">
    <property type="entry name" value="Ser/Thr_kinase_AS"/>
</dbReference>
<organism evidence="3">
    <name type="scientific">Schizophyllum commune (strain H4-8 / FGSC 9210)</name>
    <name type="common">Split gill fungus</name>
    <dbReference type="NCBI Taxonomy" id="578458"/>
    <lineage>
        <taxon>Eukaryota</taxon>
        <taxon>Fungi</taxon>
        <taxon>Dikarya</taxon>
        <taxon>Basidiomycota</taxon>
        <taxon>Agaricomycotina</taxon>
        <taxon>Agaricomycetes</taxon>
        <taxon>Agaricomycetidae</taxon>
        <taxon>Agaricales</taxon>
        <taxon>Schizophyllaceae</taxon>
        <taxon>Schizophyllum</taxon>
    </lineage>
</organism>
<dbReference type="OMA" id="AYLHAFK"/>
<dbReference type="HOGENOM" id="CLU_026937_0_0_1"/>
<dbReference type="Pfam" id="PF07714">
    <property type="entry name" value="PK_Tyr_Ser-Thr"/>
    <property type="match status" value="1"/>
</dbReference>